<evidence type="ECO:0000256" key="8">
    <source>
        <dbReference type="RuleBase" id="RU362042"/>
    </source>
</evidence>
<dbReference type="PRINTS" id="PR00727">
    <property type="entry name" value="LEADERPTASE"/>
</dbReference>
<evidence type="ECO:0000256" key="5">
    <source>
        <dbReference type="ARBA" id="ARBA00022670"/>
    </source>
</evidence>
<dbReference type="KEGG" id="hcv:FTV88_2039"/>
<feature type="transmembrane region" description="Helical" evidence="8">
    <location>
        <begin position="27"/>
        <end position="46"/>
    </location>
</feature>
<evidence type="ECO:0000256" key="2">
    <source>
        <dbReference type="ARBA" id="ARBA00004401"/>
    </source>
</evidence>
<accession>A0A5Q2MZN1</accession>
<comment type="catalytic activity">
    <reaction evidence="1 8">
        <text>Cleavage of hydrophobic, N-terminal signal or leader sequences from secreted and periplasmic proteins.</text>
        <dbReference type="EC" id="3.4.21.89"/>
    </reaction>
</comment>
<evidence type="ECO:0000256" key="1">
    <source>
        <dbReference type="ARBA" id="ARBA00000677"/>
    </source>
</evidence>
<reference evidence="11" key="1">
    <citation type="submission" date="2019-11" db="EMBL/GenBank/DDBJ databases">
        <title>Genome sequence of Heliorestis convoluta strain HH, an alkaliphilic and minimalistic phototrophic bacterium from a soda lake in Egypt.</title>
        <authorList>
            <person name="Dewey E.D."/>
            <person name="Stokes L.M."/>
            <person name="Burchell B.M."/>
            <person name="Shaffer K.N."/>
            <person name="Huntington A.M."/>
            <person name="Baker J.M."/>
            <person name="Nadendla S."/>
            <person name="Giglio M.G."/>
            <person name="Touchman J.W."/>
            <person name="Blankenship R.E."/>
            <person name="Madigan M.T."/>
            <person name="Sattley W.M."/>
        </authorList>
    </citation>
    <scope>NUCLEOTIDE SEQUENCE [LARGE SCALE GENOMIC DNA]</scope>
    <source>
        <strain evidence="11">HH</strain>
    </source>
</reference>
<proteinExistence type="inferred from homology"/>
<dbReference type="GO" id="GO:0005886">
    <property type="term" value="C:plasma membrane"/>
    <property type="evidence" value="ECO:0007669"/>
    <property type="project" value="UniProtKB-SubCell"/>
</dbReference>
<dbReference type="PANTHER" id="PTHR43390">
    <property type="entry name" value="SIGNAL PEPTIDASE I"/>
    <property type="match status" value="1"/>
</dbReference>
<keyword evidence="8" id="KW-1133">Transmembrane helix</keyword>
<gene>
    <name evidence="10" type="primary">lepB</name>
    <name evidence="10" type="ORF">FTV88_2039</name>
</gene>
<dbReference type="AlphaFoldDB" id="A0A5Q2MZN1"/>
<evidence type="ECO:0000256" key="7">
    <source>
        <dbReference type="PIRSR" id="PIRSR600223-1"/>
    </source>
</evidence>
<evidence type="ECO:0000259" key="9">
    <source>
        <dbReference type="Pfam" id="PF10502"/>
    </source>
</evidence>
<dbReference type="InterPro" id="IPR019756">
    <property type="entry name" value="Pept_S26A_signal_pept_1_Ser-AS"/>
</dbReference>
<evidence type="ECO:0000313" key="11">
    <source>
        <dbReference type="Proteomes" id="UP000366051"/>
    </source>
</evidence>
<keyword evidence="6 8" id="KW-0378">Hydrolase</keyword>
<feature type="domain" description="Peptidase S26" evidence="9">
    <location>
        <begin position="25"/>
        <end position="178"/>
    </location>
</feature>
<dbReference type="Proteomes" id="UP000366051">
    <property type="component" value="Chromosome"/>
</dbReference>
<feature type="active site" evidence="7">
    <location>
        <position position="98"/>
    </location>
</feature>
<protein>
    <recommendedName>
        <fullName evidence="4 8">Signal peptidase I</fullName>
        <ecNumber evidence="4 8">3.4.21.89</ecNumber>
    </recommendedName>
</protein>
<evidence type="ECO:0000256" key="3">
    <source>
        <dbReference type="ARBA" id="ARBA00009370"/>
    </source>
</evidence>
<evidence type="ECO:0000256" key="6">
    <source>
        <dbReference type="ARBA" id="ARBA00022801"/>
    </source>
</evidence>
<evidence type="ECO:0000256" key="4">
    <source>
        <dbReference type="ARBA" id="ARBA00013208"/>
    </source>
</evidence>
<name>A0A5Q2MZN1_9FIRM</name>
<dbReference type="Pfam" id="PF10502">
    <property type="entry name" value="Peptidase_S26"/>
    <property type="match status" value="1"/>
</dbReference>
<dbReference type="Gene3D" id="2.10.109.10">
    <property type="entry name" value="Umud Fragment, subunit A"/>
    <property type="match status" value="1"/>
</dbReference>
<dbReference type="InterPro" id="IPR036286">
    <property type="entry name" value="LexA/Signal_pep-like_sf"/>
</dbReference>
<dbReference type="RefSeq" id="WP_153725387.1">
    <property type="nucleotide sequence ID" value="NZ_CP045875.1"/>
</dbReference>
<feature type="active site" evidence="7">
    <location>
        <position position="55"/>
    </location>
</feature>
<dbReference type="GO" id="GO:0009003">
    <property type="term" value="F:signal peptidase activity"/>
    <property type="evidence" value="ECO:0007669"/>
    <property type="project" value="UniProtKB-EC"/>
</dbReference>
<dbReference type="PANTHER" id="PTHR43390:SF1">
    <property type="entry name" value="CHLOROPLAST PROCESSING PEPTIDASE"/>
    <property type="match status" value="1"/>
</dbReference>
<dbReference type="PROSITE" id="PS00501">
    <property type="entry name" value="SPASE_I_1"/>
    <property type="match status" value="1"/>
</dbReference>
<dbReference type="CDD" id="cd06530">
    <property type="entry name" value="S26_SPase_I"/>
    <property type="match status" value="1"/>
</dbReference>
<keyword evidence="8" id="KW-0812">Transmembrane</keyword>
<dbReference type="InterPro" id="IPR019758">
    <property type="entry name" value="Pept_S26A_signal_pept_1_CS"/>
</dbReference>
<dbReference type="SUPFAM" id="SSF51306">
    <property type="entry name" value="LexA/Signal peptidase"/>
    <property type="match status" value="1"/>
</dbReference>
<dbReference type="NCBIfam" id="TIGR02227">
    <property type="entry name" value="sigpep_I_bact"/>
    <property type="match status" value="1"/>
</dbReference>
<keyword evidence="5 8" id="KW-0645">Protease</keyword>
<dbReference type="InterPro" id="IPR019533">
    <property type="entry name" value="Peptidase_S26"/>
</dbReference>
<keyword evidence="11" id="KW-1185">Reference proteome</keyword>
<dbReference type="GO" id="GO:0004252">
    <property type="term" value="F:serine-type endopeptidase activity"/>
    <property type="evidence" value="ECO:0007669"/>
    <property type="project" value="InterPro"/>
</dbReference>
<comment type="subcellular location">
    <subcellularLocation>
        <location evidence="2">Cell membrane</location>
        <topology evidence="2">Single-pass type II membrane protein</topology>
    </subcellularLocation>
    <subcellularLocation>
        <location evidence="8">Membrane</location>
        <topology evidence="8">Single-pass type II membrane protein</topology>
    </subcellularLocation>
</comment>
<dbReference type="EC" id="3.4.21.89" evidence="4 8"/>
<dbReference type="PROSITE" id="PS00761">
    <property type="entry name" value="SPASE_I_3"/>
    <property type="match status" value="1"/>
</dbReference>
<comment type="similarity">
    <text evidence="3 8">Belongs to the peptidase S26 family.</text>
</comment>
<sequence>MEDLQQQSQDVVNGTEQKKEKSAFREIVESILIAILLAFLIRYFFFQPFYIPSGSMEPTLKPYDRIIVSKMSFWFSEPERGDIIVFRYPLDPSRDFVKRVVALEGETIEIRNNQLLINDEVVDEPYLPPMIMRDYGPTKVSEGHLFVLGDNRNHSDDSRFWGFVPSDYLVGKSVIIYWPPERIQLLGGER</sequence>
<dbReference type="InterPro" id="IPR000223">
    <property type="entry name" value="Pept_S26A_signal_pept_1"/>
</dbReference>
<dbReference type="OrthoDB" id="9802919at2"/>
<keyword evidence="8" id="KW-0472">Membrane</keyword>
<evidence type="ECO:0000313" key="10">
    <source>
        <dbReference type="EMBL" id="QGG48137.1"/>
    </source>
</evidence>
<organism evidence="10 11">
    <name type="scientific">Heliorestis convoluta</name>
    <dbReference type="NCBI Taxonomy" id="356322"/>
    <lineage>
        <taxon>Bacteria</taxon>
        <taxon>Bacillati</taxon>
        <taxon>Bacillota</taxon>
        <taxon>Clostridia</taxon>
        <taxon>Eubacteriales</taxon>
        <taxon>Heliobacteriaceae</taxon>
        <taxon>Heliorestis</taxon>
    </lineage>
</organism>
<dbReference type="GO" id="GO:0006465">
    <property type="term" value="P:signal peptide processing"/>
    <property type="evidence" value="ECO:0007669"/>
    <property type="project" value="InterPro"/>
</dbReference>
<dbReference type="EMBL" id="CP045875">
    <property type="protein sequence ID" value="QGG48137.1"/>
    <property type="molecule type" value="Genomic_DNA"/>
</dbReference>